<dbReference type="InterPro" id="IPR024989">
    <property type="entry name" value="MFS_assoc_dom"/>
</dbReference>
<sequence>MSEQPLAESAKSLGVLKRFNFFLYGTIAILTSFFPLYFQEIGLSKIEIGMIMAGGPFISIFANPFWGYWSDRLQNVRKILIFLLVGNLLTTIVVFQLRHYAIIFAVMLIFFFFNSPTFSQSNSLILNAIENTKHKFGAFRVWGSLGWAIIAVLAGPVLSWMGLLNLWILYGIMMLISLLFTIGLPRGHVTTKPKAERQSYWKVMFSSKIFFVFVVLGVLISVPNSINQTFVSLYISNLGGSKELIGWSVFLSAIFEIPVFLLFDRYLKKSTKMMIGCLVVISVLFTIRWLLMSVVGGPMHIIFIQILHCITFGGYYYVGTALSAHLIPGEYRATGQAIYALTWGGISGIVAGLVGGWMFDQLGPRFMYEISAIVSLAGVFGFLIMWLKVRKQAELPKQSELPM</sequence>
<feature type="transmembrane region" description="Helical" evidence="8">
    <location>
        <begin position="167"/>
        <end position="184"/>
    </location>
</feature>
<dbReference type="Pfam" id="PF12832">
    <property type="entry name" value="MFS_1_like"/>
    <property type="match status" value="1"/>
</dbReference>
<feature type="transmembrane region" description="Helical" evidence="8">
    <location>
        <begin position="205"/>
        <end position="224"/>
    </location>
</feature>
<dbReference type="SUPFAM" id="SSF103473">
    <property type="entry name" value="MFS general substrate transporter"/>
    <property type="match status" value="1"/>
</dbReference>
<feature type="transmembrane region" description="Helical" evidence="8">
    <location>
        <begin position="139"/>
        <end position="161"/>
    </location>
</feature>
<evidence type="ECO:0000256" key="5">
    <source>
        <dbReference type="ARBA" id="ARBA00022692"/>
    </source>
</evidence>
<feature type="transmembrane region" description="Helical" evidence="8">
    <location>
        <begin position="101"/>
        <end position="118"/>
    </location>
</feature>
<evidence type="ECO:0000256" key="8">
    <source>
        <dbReference type="SAM" id="Phobius"/>
    </source>
</evidence>
<evidence type="ECO:0000313" key="10">
    <source>
        <dbReference type="EMBL" id="MEK8127630.1"/>
    </source>
</evidence>
<comment type="caution">
    <text evidence="10">The sequence shown here is derived from an EMBL/GenBank/DDBJ whole genome shotgun (WGS) entry which is preliminary data.</text>
</comment>
<feature type="domain" description="Major facilitator superfamily associated" evidence="9">
    <location>
        <begin position="16"/>
        <end position="369"/>
    </location>
</feature>
<keyword evidence="2" id="KW-0813">Transport</keyword>
<dbReference type="Proteomes" id="UP001469365">
    <property type="component" value="Unassembled WGS sequence"/>
</dbReference>
<keyword evidence="6 8" id="KW-1133">Transmembrane helix</keyword>
<evidence type="ECO:0000256" key="7">
    <source>
        <dbReference type="ARBA" id="ARBA00023136"/>
    </source>
</evidence>
<feature type="transmembrane region" description="Helical" evidence="8">
    <location>
        <begin position="76"/>
        <end position="95"/>
    </location>
</feature>
<evidence type="ECO:0000256" key="1">
    <source>
        <dbReference type="ARBA" id="ARBA00004429"/>
    </source>
</evidence>
<dbReference type="EMBL" id="JBBPCC010000003">
    <property type="protein sequence ID" value="MEK8127630.1"/>
    <property type="molecule type" value="Genomic_DNA"/>
</dbReference>
<keyword evidence="4" id="KW-0997">Cell inner membrane</keyword>
<feature type="transmembrane region" description="Helical" evidence="8">
    <location>
        <begin position="50"/>
        <end position="69"/>
    </location>
</feature>
<dbReference type="RefSeq" id="WP_341414904.1">
    <property type="nucleotide sequence ID" value="NZ_JBBPCC010000003.1"/>
</dbReference>
<keyword evidence="5 8" id="KW-0812">Transmembrane</keyword>
<dbReference type="PANTHER" id="PTHR23522">
    <property type="entry name" value="BLL5896 PROTEIN"/>
    <property type="match status" value="1"/>
</dbReference>
<dbReference type="Gene3D" id="1.20.1250.20">
    <property type="entry name" value="MFS general substrate transporter like domains"/>
    <property type="match status" value="2"/>
</dbReference>
<reference evidence="10 11" key="1">
    <citation type="submission" date="2024-04" db="EMBL/GenBank/DDBJ databases">
        <title>draft genome sequnece of Paenibacillus filicis.</title>
        <authorList>
            <person name="Kim D.-U."/>
        </authorList>
    </citation>
    <scope>NUCLEOTIDE SEQUENCE [LARGE SCALE GENOMIC DNA]</scope>
    <source>
        <strain evidence="10 11">KACC14197</strain>
    </source>
</reference>
<evidence type="ECO:0000256" key="4">
    <source>
        <dbReference type="ARBA" id="ARBA00022519"/>
    </source>
</evidence>
<keyword evidence="11" id="KW-1185">Reference proteome</keyword>
<feature type="transmembrane region" description="Helical" evidence="8">
    <location>
        <begin position="275"/>
        <end position="295"/>
    </location>
</feature>
<organism evidence="10 11">
    <name type="scientific">Paenibacillus filicis</name>
    <dbReference type="NCBI Taxonomy" id="669464"/>
    <lineage>
        <taxon>Bacteria</taxon>
        <taxon>Bacillati</taxon>
        <taxon>Bacillota</taxon>
        <taxon>Bacilli</taxon>
        <taxon>Bacillales</taxon>
        <taxon>Paenibacillaceae</taxon>
        <taxon>Paenibacillus</taxon>
    </lineage>
</organism>
<feature type="transmembrane region" description="Helical" evidence="8">
    <location>
        <begin position="244"/>
        <end position="263"/>
    </location>
</feature>
<comment type="subcellular location">
    <subcellularLocation>
        <location evidence="1">Cell inner membrane</location>
        <topology evidence="1">Multi-pass membrane protein</topology>
    </subcellularLocation>
</comment>
<dbReference type="PANTHER" id="PTHR23522:SF10">
    <property type="entry name" value="3-PHENYLPROPIONIC ACID TRANSPORTER-RELATED"/>
    <property type="match status" value="1"/>
</dbReference>
<evidence type="ECO:0000256" key="3">
    <source>
        <dbReference type="ARBA" id="ARBA00022475"/>
    </source>
</evidence>
<feature type="transmembrane region" description="Helical" evidence="8">
    <location>
        <begin position="21"/>
        <end position="38"/>
    </location>
</feature>
<keyword evidence="7 8" id="KW-0472">Membrane</keyword>
<name>A0ABU9DFK1_9BACL</name>
<evidence type="ECO:0000313" key="11">
    <source>
        <dbReference type="Proteomes" id="UP001469365"/>
    </source>
</evidence>
<dbReference type="InterPro" id="IPR036259">
    <property type="entry name" value="MFS_trans_sf"/>
</dbReference>
<feature type="transmembrane region" description="Helical" evidence="8">
    <location>
        <begin position="365"/>
        <end position="387"/>
    </location>
</feature>
<evidence type="ECO:0000256" key="2">
    <source>
        <dbReference type="ARBA" id="ARBA00022448"/>
    </source>
</evidence>
<feature type="transmembrane region" description="Helical" evidence="8">
    <location>
        <begin position="301"/>
        <end position="318"/>
    </location>
</feature>
<evidence type="ECO:0000259" key="9">
    <source>
        <dbReference type="Pfam" id="PF12832"/>
    </source>
</evidence>
<keyword evidence="3" id="KW-1003">Cell membrane</keyword>
<evidence type="ECO:0000256" key="6">
    <source>
        <dbReference type="ARBA" id="ARBA00022989"/>
    </source>
</evidence>
<gene>
    <name evidence="10" type="ORF">WMW72_06835</name>
</gene>
<feature type="transmembrane region" description="Helical" evidence="8">
    <location>
        <begin position="338"/>
        <end position="359"/>
    </location>
</feature>
<protein>
    <submittedName>
        <fullName evidence="10">MFS transporter</fullName>
    </submittedName>
</protein>
<proteinExistence type="predicted"/>
<accession>A0ABU9DFK1</accession>